<proteinExistence type="predicted"/>
<feature type="region of interest" description="Disordered" evidence="1">
    <location>
        <begin position="1"/>
        <end position="51"/>
    </location>
</feature>
<dbReference type="AlphaFoldDB" id="A0A2I2GGZ2"/>
<keyword evidence="3" id="KW-1185">Reference proteome</keyword>
<sequence>MEKKWADVGQARERKREKSGRGKKVGECKKERRGQRENKKKKKRKNHHIPRTYEGSQEWTCAVVYWSVVLPPTCLPYSVRSTSCIKASPLLLGVSKMTNLINPSWLVTSNTYLAPGGQSGDSRATWPFAWLRIARMTTIANTTTNTTADQRVQLR</sequence>
<comment type="caution">
    <text evidence="2">The sequence shown here is derived from an EMBL/GenBank/DDBJ whole genome shotgun (WGS) entry which is preliminary data.</text>
</comment>
<accession>A0A2I2GGZ2</accession>
<dbReference type="Proteomes" id="UP000234275">
    <property type="component" value="Unassembled WGS sequence"/>
</dbReference>
<feature type="compositionally biased region" description="Basic residues" evidence="1">
    <location>
        <begin position="38"/>
        <end position="50"/>
    </location>
</feature>
<dbReference type="RefSeq" id="XP_024707458.1">
    <property type="nucleotide sequence ID" value="XM_024855460.1"/>
</dbReference>
<name>A0A2I2GGZ2_9EURO</name>
<feature type="compositionally biased region" description="Basic and acidic residues" evidence="1">
    <location>
        <begin position="1"/>
        <end position="37"/>
    </location>
</feature>
<reference evidence="2 3" key="1">
    <citation type="submission" date="2016-12" db="EMBL/GenBank/DDBJ databases">
        <title>The genomes of Aspergillus section Nigri reveals drivers in fungal speciation.</title>
        <authorList>
            <consortium name="DOE Joint Genome Institute"/>
            <person name="Vesth T.C."/>
            <person name="Nybo J."/>
            <person name="Theobald S."/>
            <person name="Brandl J."/>
            <person name="Frisvad J.C."/>
            <person name="Nielsen K.F."/>
            <person name="Lyhne E.K."/>
            <person name="Kogle M.E."/>
            <person name="Kuo A."/>
            <person name="Riley R."/>
            <person name="Clum A."/>
            <person name="Nolan M."/>
            <person name="Lipzen A."/>
            <person name="Salamov A."/>
            <person name="Henrissat B."/>
            <person name="Wiebenga A."/>
            <person name="De Vries R.P."/>
            <person name="Grigoriev I.V."/>
            <person name="Mortensen U.H."/>
            <person name="Andersen M.R."/>
            <person name="Baker S.E."/>
        </authorList>
    </citation>
    <scope>NUCLEOTIDE SEQUENCE [LARGE SCALE GENOMIC DNA]</scope>
    <source>
        <strain evidence="2 3">IBT 23096</strain>
    </source>
</reference>
<dbReference type="EMBL" id="MSFO01000002">
    <property type="protein sequence ID" value="PLB52156.1"/>
    <property type="molecule type" value="Genomic_DNA"/>
</dbReference>
<evidence type="ECO:0000256" key="1">
    <source>
        <dbReference type="SAM" id="MobiDB-lite"/>
    </source>
</evidence>
<evidence type="ECO:0000313" key="2">
    <source>
        <dbReference type="EMBL" id="PLB52156.1"/>
    </source>
</evidence>
<organism evidence="2 3">
    <name type="scientific">Aspergillus steynii IBT 23096</name>
    <dbReference type="NCBI Taxonomy" id="1392250"/>
    <lineage>
        <taxon>Eukaryota</taxon>
        <taxon>Fungi</taxon>
        <taxon>Dikarya</taxon>
        <taxon>Ascomycota</taxon>
        <taxon>Pezizomycotina</taxon>
        <taxon>Eurotiomycetes</taxon>
        <taxon>Eurotiomycetidae</taxon>
        <taxon>Eurotiales</taxon>
        <taxon>Aspergillaceae</taxon>
        <taxon>Aspergillus</taxon>
        <taxon>Aspergillus subgen. Circumdati</taxon>
    </lineage>
</organism>
<dbReference type="VEuPathDB" id="FungiDB:P170DRAFT_98126"/>
<gene>
    <name evidence="2" type="ORF">P170DRAFT_98126</name>
</gene>
<protein>
    <submittedName>
        <fullName evidence="2">Uncharacterized protein</fullName>
    </submittedName>
</protein>
<evidence type="ECO:0000313" key="3">
    <source>
        <dbReference type="Proteomes" id="UP000234275"/>
    </source>
</evidence>
<dbReference type="GeneID" id="36563167"/>